<dbReference type="InterPro" id="IPR001242">
    <property type="entry name" value="Condensation_dom"/>
</dbReference>
<feature type="domain" description="Carrier" evidence="4">
    <location>
        <begin position="2082"/>
        <end position="2156"/>
    </location>
</feature>
<dbReference type="InterPro" id="IPR023213">
    <property type="entry name" value="CAT-like_dom_sf"/>
</dbReference>
<protein>
    <submittedName>
        <fullName evidence="5">Amino acid adenylation domain-containing protein</fullName>
    </submittedName>
</protein>
<gene>
    <name evidence="5" type="ORF">BDE27_1767</name>
</gene>
<dbReference type="CDD" id="cd17643">
    <property type="entry name" value="A_NRPS_Cytc1-like"/>
    <property type="match status" value="1"/>
</dbReference>
<evidence type="ECO:0000256" key="2">
    <source>
        <dbReference type="ARBA" id="ARBA00022450"/>
    </source>
</evidence>
<dbReference type="Gene3D" id="3.30.559.30">
    <property type="entry name" value="Nonribosomal peptide synthetase, condensation domain"/>
    <property type="match status" value="7"/>
</dbReference>
<dbReference type="PANTHER" id="PTHR45527">
    <property type="entry name" value="NONRIBOSOMAL PEPTIDE SYNTHETASE"/>
    <property type="match status" value="1"/>
</dbReference>
<dbReference type="RefSeq" id="WP_120211338.1">
    <property type="nucleotide sequence ID" value="NZ_CAWOAK010000002.1"/>
</dbReference>
<dbReference type="SMART" id="SM00823">
    <property type="entry name" value="PKS_PP"/>
    <property type="match status" value="6"/>
</dbReference>
<keyword evidence="6" id="KW-1185">Reference proteome</keyword>
<dbReference type="CDD" id="cd17652">
    <property type="entry name" value="A_NRPS_CmdD_like"/>
    <property type="match status" value="1"/>
</dbReference>
<feature type="domain" description="Carrier" evidence="4">
    <location>
        <begin position="6394"/>
        <end position="6468"/>
    </location>
</feature>
<evidence type="ECO:0000256" key="1">
    <source>
        <dbReference type="ARBA" id="ARBA00001957"/>
    </source>
</evidence>
<dbReference type="InterPro" id="IPR045851">
    <property type="entry name" value="AMP-bd_C_sf"/>
</dbReference>
<sequence length="7590" mass="840911">MSISCNNINNENPLSLENASASPSYKVPLSSPQQVVWLDQFFRPHSICYNLGSVILVEGKLDKALLVRAVEAVVYRHDALRLRLVKTQELPLQTLTDTLPVSVTIHDFSDHDNAEEQAEQYIRTAFMRPFDLYNELWRFELIRVSDNRWYWHFCCHHLIGDGITLGLIPEEIANTYTRLIRGEKFTETAPSYLDFINEDRTYLNSQRYLQDQQFWSERYKNLPPALIQPSTLEQTTDNEHAEPLIWSLDNTLFQRIEDTVAAHGLSVLHFMYAALACYFSRTAYSLTNRTEDEDIVIGIPVHNRKNSKQRHTVGMFSSVIPVGITVSPHDTFLDVMGKTAAELRRCYKRQRLPIAEINRLIQIQQKTGRAQLFDIMLSFERIDVNADIPDATLKYCQIQRGAPFPLVIAVHQYAFANSEDAYKPITFEFNFSPNYLSRAEVVALQSRLMMLIEAALTSPKTQIRNLPLLPLAEQQQLLVDFNATQMDFPPDTLVHSQFEALAEQQPNAPAVIFEEQTIRYGELNRRANQLAHYLMALGVRPDKRVAICVERSLEMVVGLLAILKAGGAYVPLDPAYPTERLTYMLRDAAPVALLTQTTLADALNNTDSTAETDYLTILLDAQTASLAEQPTHNPDTQAQGLTPHHLAYVIYTSGSTGLPKGVEMPLAALSNLLQWHRHLPAPPAGTGKTLQFAALGFDVAFQEIFTTLCEGGCLVLINETLRQAPQQLLRLIQQQQIDRIFLPYIALQHLAEAANYSGEDFSCLAHIITAGEQLRITPAIQRFLQRTNNCRLHNHYGPTESHVATAYQLGKEMAQWPTLPPIGRPIANNRIYLLDGNGQPVPVGVTGEIYIAGAGIARGYLNRPELTAERFLVDPFSPNPDDRMYKTGDLGRWRPDGNIDYLGRNDFQVKLRGFRIELGEIETQLMQCHGVREAVVIAREDEPGQKRLVAYLRPRAGAKLVPAELRQQLARHLADYMLPTAFVMLETFPLTPNGKLNRQALPAPDDSAVVTRSYEAPVGDIETALAQIWQGLLGLARVGRHDHFFELGGHSLLAVQLVARIRQVLARELPLQTLFAQPILMGLAQTLTGAATITQTVIPLADRSQPLPLSFAQQRLWFLGQLDPAASQAYHLPAVLRLAGSLNRHALIMALDRLVARHESLRTRFVLVEGQPSQQIDPADIGFSLSCQDLRQLDPALHIDRITEFATLEAQTPFDFAQGPLIRGQLLQLADKEHVLLLTQHHIITDGWSIGVLVRELDVFYHAVLYDHNDPLPPLPIQYADYAVWQRDWLQAEMFTAQRNFWLNQLENAPALLSLPTDHPRPAVQTYVGRQVPFHLDTSVLNSLKELGQRHNSTLFMTLLAGWSIVLARLSGQDDIVIGTPVANRPNRELEALMGFFVNTLALRVKFNDELSVADLLTQVREQALATYAHQDLPFEQVVEALQPERNLSHSPIFQVMLALDNTPVQSQTLSSLQISRIELATHSAHFDLMLLLTETDTGLVGGLEYASDLFDAETVERMVGYLQRVLAAMVTDATQVIANLPMLSASEQQQLLVDFNATQADFPQDALIHQLFEEQVINSPTATAVVCGDQTLSYDELNRQANRLAHHLIALGVRPDDRVAICVERSPGMMVGLLGILKAGGAYVPFDPAYPTERLMHMLADSAPIVILTQTKLADKLAGTIPTVLLDNVLSTQKPFLPAHNPDAQALGLTSRHLAYVIYTSGSTGLPKGVAIEHRNTVNFLTWAQHTFSQEELAHTLFATSLNFDLSVYECFAPLLLGGTVHLITDILSLIHTSSANPKPLVSLINTVPSAISHLMETNALPANIRTINLAGERVRPHIVEHLFAHSGVQNVCNLYGPSETTTYSTWTRMNRTTGFNSHIGRPIANTQIYILDPHGQPVPLGVVGEIHIAGAGVARGYLNRPELTAERFLSDPFSSDPNARMYKTGDLGRWLPDGTIDYLGRNDFQVKLRGFRIELGEIEAQLMQCYGVQEAVVIARENIDTPDGNMGEQKRLVAYLRPQNGIGLVPAELRQQLAQHLAEYMLPSAFVVLDTFPLTANGKLDRQALPAPDAFSVIARGYEAPHGEVEIVLAQIWQDLLGLEQVGRHDHFFELGGHSLMIVSLIERLYSLGWQLDVRSVFSAPVLTEMAPAIKGDIDAFVVPPNCIPTDCTTITPDMLPLVSLTQTEIDAIVEATPGGVSNIQDIYPLAPLQEGILFHHLRQSQGDTYLLQTLIAFETRERLDTFLSAFQQIIDRHDILRTAACWQGLIRPVQVVWRQAPLCINVFTPGTTDNVLSQLREHTNPRRHRLDLSRAPLFAADIAHDPTRDEWLLSLRFHHLVSDHMTLELIFAEIAQIQQGHADTLPATLPYRNFIARTLSVPGTEHEDYFRSQLADIDTPTTPFGVLSMQDDNEPIVEAHLSLDPTLAEAIRTQARRLGVSSGVLFHVAWAQVLAQTSGRDDVVFGSVLSGRLQGGAGASRILGMFINTLPIRIPLADHHVQEVVQLTYHNLTALLEHEQAPLALAQRCSGVAQSIPLFSTILNYRHSQITEGDEANVIEIPQIDMRIVAIEERTNYPITLSVDDMGIGFRLTAQTVASIDPTRIITYLATAISGLVDALAHKPQRLIQDLSILPATEQQQLLVDFNATQVDFPQNALIHQLFETQVKHHPDATAVVFAEQSLSYDELNRRANQLAHYLIALGVCPDDRIAICAERSLETVVGLLAILKAGGAYVPLDPGYPTERLVYMLEDAEPVVLLTQTAQVSRLNNLIPTVLLDTQEPFWAAQPTHNPNTQTRGLTSQNLAYVIYTSGSTGQPKGVMVEHRNVLRLIANSGFADIDPNDCVAHCANIAFDASTWEIWSALLNGASLHVVRQSVLLDPAHFCDSLIKGRVTALWLTVGLFNEYLDSLKPLFGQLRYLLIGGDVLDPKKIQQVQLAESQPVHLINCYGPTETTTFATTYAMISPIDVTRSIPIGRPIANTLIYILDPHGQPVPHGVMGEIYIAGAGVARGYLNRPELTAERFLTESFTSASNARMYKTGDLGRWLPDGNIEYLGRNDFQVKLRGFRIELGEIEARLTQCDGVREAVVIAREDESGQRRLVAYLLPQEGIELEPAALRQQLAQHLAEYMLPSAFVTLESFPLTPNGKLNRQALPAPHLSAVVARGDEAPIGEIEILLAQIWQDLLGLEQVGRYDHFFELGGHSLLAVQLIAHVRQDLARDLSLQQLFDQPILMDLAQTLTGVSATTQMMIPVTDRNQPLSLSFAQQRLWFLSQIDQAASLAYHIPLALRLIGQLNRPALTRAFDQLIARHESLRTRFVLVSGQPYQHIEPTGINFALSYQDLRSLAPETHSDHIADLTALEAQTPFDFTQGPLIRGHLLQLANEEHVLLFTQHHIISDGWSIGVLMHELSILYRIILDSQDIALPPLPIQYADYAVWQRHWLQEAALTAQRDFWRTQLEDAPVLLTLPTDRPRPTIQTFVGGRVPVHVDAGLLASLKRLGQRHNTTLFMTVLSAWGIVLSRLSGLDDIVIGTPVANRPHHELEGLIGFFVNTLALRVTLNDSATVTELLSQVRERALAAYAHQDLPFEQVVEALQPERNLSYSPIFQVMLALNNTPAQALAFPDIQCIPIEQTHPSAHFDLTLSLTETGAGLVGDLAYAADLFDATTIERMVGYLTNVLTAMAADETQHITTLPMLSASERQQLLVDFNATQADFPQNALIHQLFEAQAAQHPDTLAAICEDQTLSYGELNRRANRLAHDLITLGVRPDDRVALYAERSLEMVIGLLAILKAGGAYVPLDPIYPTERLVYMVEDAAPVALLTQTVLARSEWLAQFNTLPTILLDSHESCLATQPSDNPDAQVLGLASHHLAYVIYTSGSTGQPKGVMIEHHSLCNLIITQQHALALTPDSHVLQFASNSFDASIWECCMALVTGARLYLAKRANLLPGAVLSGYLADHSISHVLLSPTALAAMDALPDTLQTLLVGGEACPSTLVKRWSPGRQMLNAYGPTEITVCATLYSCSCAEDNSADNPPPIGRPIANTQIYILDPHYQPVPLGVMGEIYIAGTGVARGYLNRAELTTERFLVDPFSSNPNARMYKTGDLGRWLSNGNIEYLGRNDFQIKLRGFRIELGEIETRLRQCHGVREAVVLARKDETNQKRLVAYLLPQANIKLVPAELRQQLAQHLADYMLPSAFVTLTTFPLTPNGKLDHQALPEPDSSSIVMRSHESPTGEAENALAQIWQELLGLQQVSRHDHFFELGGHSLMIVSLIEELRKLGWQLDVRSVFAAPILTDMAQALQRGANTFIVPPNLIPEGCTAITPDMLPLVSLSQAEIDAIVDTVSGGMRNVQDIYPLSPLQEGILFHHLLQVQGDTYLLQIILAFDTRKRLDAFLGALQQVIDRHDILRTAVYWQDLAQSVQVVWRQAPLTVNVFTPASTDDIPAQLLAHTDPLQHRIDLTQAPLFTADIALDPAKNEWLLALRFHHLVSDHMTLDLIFAEITQILRGNAEALPTTLPYRNFIAQILNVPNSVHEDYFREQLADIDEPTAPFGVLTIPKNTPNDAKSVSVAKSRLLLAPELAEAIRVQSRRLGVSPGVLFHVAWAQVLAHTSGRNDVVFGSVLLGRLQGGAGADRILGMFINTLPLRISLGGRTVEESVQETYQHLTALLEHEQAPLALAQRYSGVAHPMPLFTTLLNYRHSQADRDDTIDTIWTEMRLVAAEEQTNYPITLSVDDLGDNFQLTALTVTDIAPERINTYLTTAISGLIDALVHHPQQEIRDIPILPAAERQQLLVDFNATQADFPQDALIHQLVEVQALQRPHATAVIYEGQTLSYEALNQYANRLAHHLIALGVRPDDRIAICIERSLEMVVGLLAILKAGGAYVPLNPAYPTERLAYMLQDAAPVVLLTRTTQLNTLPDTVPTVLLDPLFDRQQPIWATQPADNPDVQAQGLTSRHLAYVIYTSGSTGQPKGVMVEHRNVVSLIINNGFADIGPDDCIAHCANVSFDAATWEVWAGLIHGARILLIPEKTLLQPTLFGQCLSSEGVSALFLTTALFNQYANLIGPALSGLRYVLFGGELADTRPAIHLRTAYPPKHLLHVYGPTETTTFATAYEIPAMADQHVDGKIPVGHPIANTQIYILDTQGQPVPVGVAGEIHIAGDGVARGYLNRPELTAERFLADPFSSEPHARLYKTGDLGRWRSDGNIDYLGRNDFQVKLRGFRIELGEIEAKLSQCDGVREAVVLAREDAPGQKRLVAYLLPQEGAELVPAELRQQLSLHLADYMLPGAFITLNAFPLTPNGKLDRLALPAPDLAAVVVRDYAPPVGETEITLAEIWQDLLGLEHVGRYDHFFELGGHSLLAVQLAARIRQQLARELPLQQLFDQPLLIDLALALTDTAIISQVHIPVADRSQPLPLSFAQQRLWFLAQLDPAASLAYHIPMALRLTGQLHRPALTRALDHLVARHESLRTRFVLVSGQPCQHIDPADIGFALSYQDLRPLTPDARSNRIAELTDHEAQTPFDFIQGPLLRGHLLQLTDDEQHLLLTQHHIISDGWSIGVLLHELSILYRAILDGQDAPLPPLPIQYADYAVWQRGRLQEATLTAQRDFWCARLAGAPALLTLPTDRPRPAVQSYVGSRIPVHIDAALLASLKELGQRHNTTLFMTVLSAWSIVLTRLSGQEDIVIGTPVANRPHHELEGLIGFFVNTLALRITLDNSTCVADLLAQVREHAFSAYAHQDLPFEQVVEALQPQRSLSYSPIFQVMLALNNTPQHLSLQEPALPDLQLSLVEQAHHSAHFDLTLSLTETEAGLVGELAYATDLFDATTIERMVGYLTNVLTAMVTDETQRIVTLPMLSASERQQLLTGFNAARTDFPQAALIHSLFEVQATQHPEAIAAVFGEQTISYGELNRRANQLAHYLITLGVRPDDRIAICVERSLEMVIGLLAILKAGGAYVPLDPVYPAERLAYILEDAAPVALLTQTTLCDKLNSPLPVVLLDNPEPGRATQPTDNPNVQALGLTSRHLAYVIYTSGSTGTPKGVMVEHANVTRLLAATQARFQFDDQDVWTLFHSFAFDFSVWELWGALAYGGRLVIISAECARSPQLFYSLLCREHVTILNQTPSAFRQLISAQDTTAHTLRCIIFGGEALELYTLAPWVERNPTAQTRLVNMYGITEITVHATYRELTEADIHSRQGSLIGQPLADLRIYILDAYGHPVPLGVAGEIYIAGAGVARGYLNRAELTAERFLTDPFYPDSAARLYKTGDLGRWLPDGNIEYLGRNDFQVKLRGFRIELGEIEAQLTQCDGVREAVVLAREDEPGQKRLIAYLLPQAGIELVPAELRQQLAQHLADYMLPSAFVTLDTFPLTPNGKLNRQALPAPDLSAVATRSYVPPVGETEIALAQIWQKLLGLKQVSRHDHFFELGGHSLMIVSLIEELRNLGWQLDVRSVFVAPILVAMAQAIQREVSPFVVPPNRIPKDCMAIIPDMLPLVSLSQAEIDTLVEKIPGGASQVQDIYPLAPLQEGILFHHLLQTQGDNYLLQSLLAFDTRDRLNAFLTALQQVIDRHDILRTAVYWQELAQPVQVVWRQAPLTVNVFNPITVDDNVVAQLRSHTDPRRHRIDLNRAPLFTADIAHDPAQDEWLLALRFHHLVSDHLTLALIFAEIALILQGKTERLPAVLPYRNFIAQILATPTADHEAYFRTQLADIDEPTAPFGVLKVHPDNDRVTEARLPIAPDLAKAIRTQARRFGVSPGVLFHVAWAQVLAQTSGRDDVVFGSVLLGRLQGGAGAERVLGMFINTLPMRVSLTNYTVQEVVRNTHHGLMMLLEHEQAPLALAQRCSGMPQSIPLFSTLLNYRHGQSSETEAVDTIWSGIRTLAAEERTNYPITLSVDDLGASFQLIAQTAADIDPTRITHYLVTAISGLIDALVDDPQRLVQDISILPATERQQLLVDVNATQTDFPQDKLIHQLFETQVVHHPDTIAVVFEGQTLSYGELNCRANQLAHHLISLGVHPDDRVAICIERSLDLIVGLLAILKAGGAYVPLDPTYPTERLAYILEDSEPVALLAQTTQADRLSNSVPMSMSTVILDAQESLLAEQPTHNPDMQVLGLMSHHLAYVLYTSGSTGLPKGVMVEHRNVLRLIINNGFTDIGPNDCIAHCANIAFDASTWEIWSALLNGARLHVVSQSVLLHPVHFCDSLIKGEISALWLTAGLFNEYLDSLKPLFGQLRYLLVGGDVLDPRKIQQVQLAGFQPAHLINGYGPTEATTFAATYTITSPVDVTRSIPIGRPIANTQIYILDMQGQPVPYGVAGEIYIAGAGVARGYLNRSELTAERFLINPFSPDPKERMYKTGDLGRWLPDGNIEYLGRNDFQVKLRGFRIEPGEIETRLSQCGGVREAVVLAREDEPGQKRLVAYLLPQEGVELMPVELRQQLAQHLADYMLPSAFVTLASFPLTPNGKLDRQALPAPDLAAVVTQSYEPPQGRIETAVAQIWQDVLGLERISRHDHFFELGGHSLMVVRLITRIKNKFLVNIPLTSLFTSPTLIEQATVILSAQMNAVAENELESIQNDLDSLSAEELMAILGRDSK</sequence>
<evidence type="ECO:0000313" key="6">
    <source>
        <dbReference type="Proteomes" id="UP000283568"/>
    </source>
</evidence>
<dbReference type="Pfam" id="PF13193">
    <property type="entry name" value="AMP-binding_C"/>
    <property type="match status" value="7"/>
</dbReference>
<dbReference type="InterPro" id="IPR000873">
    <property type="entry name" value="AMP-dep_synth/lig_dom"/>
</dbReference>
<dbReference type="Gene3D" id="3.40.50.980">
    <property type="match status" value="14"/>
</dbReference>
<dbReference type="Gene3D" id="2.30.38.10">
    <property type="entry name" value="Luciferase, Domain 3"/>
    <property type="match status" value="7"/>
</dbReference>
<feature type="domain" description="Carrier" evidence="4">
    <location>
        <begin position="7482"/>
        <end position="7557"/>
    </location>
</feature>
<evidence type="ECO:0000313" key="5">
    <source>
        <dbReference type="EMBL" id="RKE91519.1"/>
    </source>
</evidence>
<dbReference type="Gene3D" id="1.10.1200.10">
    <property type="entry name" value="ACP-like"/>
    <property type="match status" value="7"/>
</dbReference>
<dbReference type="PROSITE" id="PS00455">
    <property type="entry name" value="AMP_BINDING"/>
    <property type="match status" value="7"/>
</dbReference>
<dbReference type="SUPFAM" id="SSF52777">
    <property type="entry name" value="CoA-dependent acyltransferases"/>
    <property type="match status" value="14"/>
</dbReference>
<dbReference type="InterPro" id="IPR009081">
    <property type="entry name" value="PP-bd_ACP"/>
</dbReference>
<dbReference type="Pfam" id="PF00668">
    <property type="entry name" value="Condensation"/>
    <property type="match status" value="7"/>
</dbReference>
<dbReference type="NCBIfam" id="NF003417">
    <property type="entry name" value="PRK04813.1"/>
    <property type="match status" value="7"/>
</dbReference>
<feature type="domain" description="Carrier" evidence="4">
    <location>
        <begin position="4230"/>
        <end position="4304"/>
    </location>
</feature>
<evidence type="ECO:0000256" key="3">
    <source>
        <dbReference type="ARBA" id="ARBA00022553"/>
    </source>
</evidence>
<dbReference type="InterPro" id="IPR010071">
    <property type="entry name" value="AA_adenyl_dom"/>
</dbReference>
<accession>A0ABX9PKB2</accession>
<dbReference type="Pfam" id="PF00550">
    <property type="entry name" value="PP-binding"/>
    <property type="match status" value="7"/>
</dbReference>
<organism evidence="5 6">
    <name type="scientific">Xenorhabdus ehlersii</name>
    <dbReference type="NCBI Taxonomy" id="290111"/>
    <lineage>
        <taxon>Bacteria</taxon>
        <taxon>Pseudomonadati</taxon>
        <taxon>Pseudomonadota</taxon>
        <taxon>Gammaproteobacteria</taxon>
        <taxon>Enterobacterales</taxon>
        <taxon>Morganellaceae</taxon>
        <taxon>Xenorhabdus</taxon>
    </lineage>
</organism>
<keyword evidence="3" id="KW-0597">Phosphoprotein</keyword>
<feature type="domain" description="Carrier" evidence="4">
    <location>
        <begin position="3168"/>
        <end position="3243"/>
    </location>
</feature>
<dbReference type="NCBIfam" id="TIGR01733">
    <property type="entry name" value="AA-adenyl-dom"/>
    <property type="match status" value="7"/>
</dbReference>
<dbReference type="InterPro" id="IPR020806">
    <property type="entry name" value="PKS_PP-bd"/>
</dbReference>
<dbReference type="Gene3D" id="3.30.300.30">
    <property type="match status" value="7"/>
</dbReference>
<dbReference type="SUPFAM" id="SSF47336">
    <property type="entry name" value="ACP-like"/>
    <property type="match status" value="7"/>
</dbReference>
<dbReference type="Proteomes" id="UP000283568">
    <property type="component" value="Unassembled WGS sequence"/>
</dbReference>
<name>A0ABX9PKB2_9GAMM</name>
<dbReference type="Pfam" id="PF00501">
    <property type="entry name" value="AMP-binding"/>
    <property type="match status" value="7"/>
</dbReference>
<dbReference type="CDD" id="cd12117">
    <property type="entry name" value="A_NRPS_Srf_like"/>
    <property type="match status" value="3"/>
</dbReference>
<dbReference type="InterPro" id="IPR006162">
    <property type="entry name" value="Ppantetheine_attach_site"/>
</dbReference>
<dbReference type="CDD" id="cd17651">
    <property type="entry name" value="A_NRPS_VisG_like"/>
    <property type="match status" value="1"/>
</dbReference>
<feature type="domain" description="Carrier" evidence="4">
    <location>
        <begin position="1016"/>
        <end position="1091"/>
    </location>
</feature>
<dbReference type="InterPro" id="IPR036736">
    <property type="entry name" value="ACP-like_sf"/>
</dbReference>
<dbReference type="InterPro" id="IPR025110">
    <property type="entry name" value="AMP-bd_C"/>
</dbReference>
<dbReference type="CDD" id="cd19531">
    <property type="entry name" value="LCL_NRPS-like"/>
    <property type="match status" value="3"/>
</dbReference>
<dbReference type="InterPro" id="IPR020845">
    <property type="entry name" value="AMP-binding_CS"/>
</dbReference>
<dbReference type="CDD" id="cd19544">
    <property type="entry name" value="E-C_NRPS"/>
    <property type="match status" value="3"/>
</dbReference>
<dbReference type="PROSITE" id="PS00012">
    <property type="entry name" value="PHOSPHOPANTETHEINE"/>
    <property type="match status" value="4"/>
</dbReference>
<comment type="cofactor">
    <cofactor evidence="1">
        <name>pantetheine 4'-phosphate</name>
        <dbReference type="ChEBI" id="CHEBI:47942"/>
    </cofactor>
</comment>
<dbReference type="EMBL" id="RAQI01000002">
    <property type="protein sequence ID" value="RKE91519.1"/>
    <property type="molecule type" value="Genomic_DNA"/>
</dbReference>
<evidence type="ECO:0000259" key="4">
    <source>
        <dbReference type="PROSITE" id="PS50075"/>
    </source>
</evidence>
<dbReference type="PANTHER" id="PTHR45527:SF14">
    <property type="entry name" value="PLIPASTATIN SYNTHASE SUBUNIT B"/>
    <property type="match status" value="1"/>
</dbReference>
<comment type="caution">
    <text evidence="5">The sequence shown here is derived from an EMBL/GenBank/DDBJ whole genome shotgun (WGS) entry which is preliminary data.</text>
</comment>
<dbReference type="SUPFAM" id="SSF56801">
    <property type="entry name" value="Acetyl-CoA synthetase-like"/>
    <property type="match status" value="7"/>
</dbReference>
<dbReference type="PROSITE" id="PS50075">
    <property type="entry name" value="CARRIER"/>
    <property type="match status" value="7"/>
</dbReference>
<proteinExistence type="predicted"/>
<feature type="domain" description="Carrier" evidence="4">
    <location>
        <begin position="5324"/>
        <end position="5399"/>
    </location>
</feature>
<reference evidence="5 6" key="1">
    <citation type="submission" date="2018-09" db="EMBL/GenBank/DDBJ databases">
        <title>Genomic Encyclopedia of Archaeal and Bacterial Type Strains, Phase II (KMG-II): from individual species to whole genera.</title>
        <authorList>
            <person name="Goeker M."/>
        </authorList>
    </citation>
    <scope>NUCLEOTIDE SEQUENCE [LARGE SCALE GENOMIC DNA]</scope>
    <source>
        <strain evidence="5 6">DSM 16337</strain>
    </source>
</reference>
<dbReference type="NCBIfam" id="NF004282">
    <property type="entry name" value="PRK05691.1"/>
    <property type="match status" value="10"/>
</dbReference>
<keyword evidence="2" id="KW-0596">Phosphopantetheine</keyword>
<dbReference type="Gene3D" id="3.30.559.10">
    <property type="entry name" value="Chloramphenicol acetyltransferase-like domain"/>
    <property type="match status" value="7"/>
</dbReference>